<dbReference type="SUPFAM" id="SSF52047">
    <property type="entry name" value="RNI-like"/>
    <property type="match status" value="1"/>
</dbReference>
<reference evidence="2 3" key="1">
    <citation type="journal article" date="2007" name="Science">
        <title>The Chlamydomonas genome reveals the evolution of key animal and plant functions.</title>
        <authorList>
            <person name="Merchant S.S."/>
            <person name="Prochnik S.E."/>
            <person name="Vallon O."/>
            <person name="Harris E.H."/>
            <person name="Karpowicz S.J."/>
            <person name="Witman G.B."/>
            <person name="Terry A."/>
            <person name="Salamov A."/>
            <person name="Fritz-Laylin L.K."/>
            <person name="Marechal-Drouard L."/>
            <person name="Marshall W.F."/>
            <person name="Qu L.H."/>
            <person name="Nelson D.R."/>
            <person name="Sanderfoot A.A."/>
            <person name="Spalding M.H."/>
            <person name="Kapitonov V.V."/>
            <person name="Ren Q."/>
            <person name="Ferris P."/>
            <person name="Lindquist E."/>
            <person name="Shapiro H."/>
            <person name="Lucas S.M."/>
            <person name="Grimwood J."/>
            <person name="Schmutz J."/>
            <person name="Cardol P."/>
            <person name="Cerutti H."/>
            <person name="Chanfreau G."/>
            <person name="Chen C.L."/>
            <person name="Cognat V."/>
            <person name="Croft M.T."/>
            <person name="Dent R."/>
            <person name="Dutcher S."/>
            <person name="Fernandez E."/>
            <person name="Fukuzawa H."/>
            <person name="Gonzalez-Ballester D."/>
            <person name="Gonzalez-Halphen D."/>
            <person name="Hallmann A."/>
            <person name="Hanikenne M."/>
            <person name="Hippler M."/>
            <person name="Inwood W."/>
            <person name="Jabbari K."/>
            <person name="Kalanon M."/>
            <person name="Kuras R."/>
            <person name="Lefebvre P.A."/>
            <person name="Lemaire S.D."/>
            <person name="Lobanov A.V."/>
            <person name="Lohr M."/>
            <person name="Manuell A."/>
            <person name="Meier I."/>
            <person name="Mets L."/>
            <person name="Mittag M."/>
            <person name="Mittelmeier T."/>
            <person name="Moroney J.V."/>
            <person name="Moseley J."/>
            <person name="Napoli C."/>
            <person name="Nedelcu A.M."/>
            <person name="Niyogi K."/>
            <person name="Novoselov S.V."/>
            <person name="Paulsen I.T."/>
            <person name="Pazour G."/>
            <person name="Purton S."/>
            <person name="Ral J.P."/>
            <person name="Riano-Pachon D.M."/>
            <person name="Riekhof W."/>
            <person name="Rymarquis L."/>
            <person name="Schroda M."/>
            <person name="Stern D."/>
            <person name="Umen J."/>
            <person name="Willows R."/>
            <person name="Wilson N."/>
            <person name="Zimmer S.L."/>
            <person name="Allmer J."/>
            <person name="Balk J."/>
            <person name="Bisova K."/>
            <person name="Chen C.J."/>
            <person name="Elias M."/>
            <person name="Gendler K."/>
            <person name="Hauser C."/>
            <person name="Lamb M.R."/>
            <person name="Ledford H."/>
            <person name="Long J.C."/>
            <person name="Minagawa J."/>
            <person name="Page M.D."/>
            <person name="Pan J."/>
            <person name="Pootakham W."/>
            <person name="Roje S."/>
            <person name="Rose A."/>
            <person name="Stahlberg E."/>
            <person name="Terauchi A.M."/>
            <person name="Yang P."/>
            <person name="Ball S."/>
            <person name="Bowler C."/>
            <person name="Dieckmann C.L."/>
            <person name="Gladyshev V.N."/>
            <person name="Green P."/>
            <person name="Jorgensen R."/>
            <person name="Mayfield S."/>
            <person name="Mueller-Roeber B."/>
            <person name="Rajamani S."/>
            <person name="Sayre R.T."/>
            <person name="Brokstein P."/>
            <person name="Dubchak I."/>
            <person name="Goodstein D."/>
            <person name="Hornick L."/>
            <person name="Huang Y.W."/>
            <person name="Jhaveri J."/>
            <person name="Luo Y."/>
            <person name="Martinez D."/>
            <person name="Ngau W.C."/>
            <person name="Otillar B."/>
            <person name="Poliakov A."/>
            <person name="Porter A."/>
            <person name="Szajkowski L."/>
            <person name="Werner G."/>
            <person name="Zhou K."/>
            <person name="Grigoriev I.V."/>
            <person name="Rokhsar D.S."/>
            <person name="Grossman A.R."/>
        </authorList>
    </citation>
    <scope>NUCLEOTIDE SEQUENCE [LARGE SCALE GENOMIC DNA]</scope>
    <source>
        <strain evidence="3">CC-503</strain>
    </source>
</reference>
<dbReference type="OrthoDB" id="544510at2759"/>
<dbReference type="Gene3D" id="3.80.10.10">
    <property type="entry name" value="Ribonuclease Inhibitor"/>
    <property type="match status" value="1"/>
</dbReference>
<dbReference type="PaxDb" id="3055-EDO96808"/>
<dbReference type="Proteomes" id="UP000006906">
    <property type="component" value="Chromosome 3"/>
</dbReference>
<accession>A0A2K3DXU6</accession>
<dbReference type="ExpressionAtlas" id="A0A2K3DXU6">
    <property type="expression patterns" value="baseline"/>
</dbReference>
<evidence type="ECO:0000313" key="2">
    <source>
        <dbReference type="EMBL" id="PNW85362.1"/>
    </source>
</evidence>
<gene>
    <name evidence="2" type="ORF">CHLRE_03g182850v5</name>
</gene>
<keyword evidence="3" id="KW-1185">Reference proteome</keyword>
<dbReference type="GO" id="GO:0019005">
    <property type="term" value="C:SCF ubiquitin ligase complex"/>
    <property type="evidence" value="ECO:0000318"/>
    <property type="project" value="GO_Central"/>
</dbReference>
<dbReference type="GO" id="GO:0031146">
    <property type="term" value="P:SCF-dependent proteasomal ubiquitin-dependent protein catabolic process"/>
    <property type="evidence" value="ECO:0000318"/>
    <property type="project" value="GO_Central"/>
</dbReference>
<protein>
    <submittedName>
        <fullName evidence="2">Uncharacterized protein</fullName>
    </submittedName>
</protein>
<dbReference type="Gramene" id="PNW85362">
    <property type="protein sequence ID" value="PNW85362"/>
    <property type="gene ID" value="CHLRE_03g182850v5"/>
</dbReference>
<comment type="subcellular location">
    <subcellularLocation>
        <location evidence="1">Cytoplasm</location>
        <location evidence="1">Cytoskeleton</location>
        <location evidence="1">Cilium axoneme</location>
    </subcellularLocation>
</comment>
<dbReference type="GeneID" id="5728494"/>
<evidence type="ECO:0000313" key="3">
    <source>
        <dbReference type="Proteomes" id="UP000006906"/>
    </source>
</evidence>
<dbReference type="InterPro" id="IPR032675">
    <property type="entry name" value="LRR_dom_sf"/>
</dbReference>
<name>A0A2K3DXU6_CHLRE</name>
<dbReference type="KEGG" id="cre:CHLRE_03g182850v5"/>
<sequence length="438" mass="46196">MARPLLDICCQEVAACLLRGDVPEGFPREVPEPEICVQIYNNYMNRFSAAGLDDHPALLRHLLALQAFAEDWHVRQLRLALPQPRSPRSLTQLRLVSSRLQHLQLNSATWLQQLDWLLLAPPPAPPAQAAPTAAGATGGMAQPVQPPPLTCLILRDCAALQPQALTPLSHLAPTLRLLDLSGAAALDDGAAGVLACLRHLEVLNLNYTAVGDATLAALTYGARVAAWARTHGAAPPPEAAAWPELSVHRLHLAGTRVTAAGVAQLTDLPRLSFLDVRGVGVPRATLRPLEYRFSLSLVQGAVLATSNALAAALINHSEHTACACPPADMATLMAQGQASPAATSTRTRRRQQAARLRAARGLQATGEDLSVGLRDAAGAPAGAAVSQQPPVLHAAAAGRAEAAWGPTMGPGWQQQWATCGIQQLVDTVEALLRAEGRA</sequence>
<organism evidence="2 3">
    <name type="scientific">Chlamydomonas reinhardtii</name>
    <name type="common">Chlamydomonas smithii</name>
    <dbReference type="NCBI Taxonomy" id="3055"/>
    <lineage>
        <taxon>Eukaryota</taxon>
        <taxon>Viridiplantae</taxon>
        <taxon>Chlorophyta</taxon>
        <taxon>core chlorophytes</taxon>
        <taxon>Chlorophyceae</taxon>
        <taxon>CS clade</taxon>
        <taxon>Chlamydomonadales</taxon>
        <taxon>Chlamydomonadaceae</taxon>
        <taxon>Chlamydomonas</taxon>
    </lineage>
</organism>
<dbReference type="RefSeq" id="XP_042926196.1">
    <property type="nucleotide sequence ID" value="XM_043061067.1"/>
</dbReference>
<dbReference type="InParanoid" id="A0A2K3DXU6"/>
<dbReference type="GO" id="GO:0005930">
    <property type="term" value="C:axoneme"/>
    <property type="evidence" value="ECO:0007669"/>
    <property type="project" value="UniProtKB-SubCell"/>
</dbReference>
<evidence type="ECO:0000256" key="1">
    <source>
        <dbReference type="ARBA" id="ARBA00004430"/>
    </source>
</evidence>
<dbReference type="AlphaFoldDB" id="A0A2K3DXU6"/>
<dbReference type="EMBL" id="CM008964">
    <property type="protein sequence ID" value="PNW85362.1"/>
    <property type="molecule type" value="Genomic_DNA"/>
</dbReference>
<proteinExistence type="predicted"/>